<accession>A0A6J6EPC1</accession>
<dbReference type="Pfam" id="PF00089">
    <property type="entry name" value="Trypsin"/>
    <property type="match status" value="1"/>
</dbReference>
<dbReference type="InterPro" id="IPR033116">
    <property type="entry name" value="TRYPSIN_SER"/>
</dbReference>
<sequence>MKKLSSSTVAIFALFIGLLSSPASAVVGGTDATGSGFVVAVRVDLPGDLQTACTGGLWKPKIVITAAHCVVAEGTSTVADAGTVSVFAQGANLSGARPVARATAIILTSGYSNSSTGFVEANDIAFLILDKEIGTPLVSRLASEAEAASATVRGKKLNFFGYGQTAKESEVSLIPLTLSQTPFQFLGGKTYLYGRSPSGSGACFGDSGGPVILQTETENLLVGPVAGGSGAPCYPEIKDRAVLGLVASNFTGLVKTALTTAGYSPDEAFTAARPTLKRGTFSARTVLKRIGVTTAKSTSVRFVGVRAKPKGACVATASSVIVRAKGTCTLTFTVKKSGKTARTAKTTFNIG</sequence>
<dbReference type="AlphaFoldDB" id="A0A6J6EPC1"/>
<comment type="similarity">
    <text evidence="1">Belongs to the peptidase S1 family.</text>
</comment>
<evidence type="ECO:0000259" key="3">
    <source>
        <dbReference type="PROSITE" id="PS50240"/>
    </source>
</evidence>
<evidence type="ECO:0000256" key="1">
    <source>
        <dbReference type="ARBA" id="ARBA00007664"/>
    </source>
</evidence>
<proteinExistence type="inferred from homology"/>
<keyword evidence="2" id="KW-1015">Disulfide bond</keyword>
<dbReference type="PROSITE" id="PS00135">
    <property type="entry name" value="TRYPSIN_SER"/>
    <property type="match status" value="1"/>
</dbReference>
<dbReference type="InterPro" id="IPR018114">
    <property type="entry name" value="TRYPSIN_HIS"/>
</dbReference>
<evidence type="ECO:0000313" key="4">
    <source>
        <dbReference type="EMBL" id="CAB4578471.1"/>
    </source>
</evidence>
<dbReference type="GO" id="GO:0004252">
    <property type="term" value="F:serine-type endopeptidase activity"/>
    <property type="evidence" value="ECO:0007669"/>
    <property type="project" value="InterPro"/>
</dbReference>
<dbReference type="PANTHER" id="PTHR24276">
    <property type="entry name" value="POLYSERASE-RELATED"/>
    <property type="match status" value="1"/>
</dbReference>
<dbReference type="SUPFAM" id="SSF50494">
    <property type="entry name" value="Trypsin-like serine proteases"/>
    <property type="match status" value="1"/>
</dbReference>
<dbReference type="InterPro" id="IPR001314">
    <property type="entry name" value="Peptidase_S1A"/>
</dbReference>
<protein>
    <submittedName>
        <fullName evidence="4">Unannotated protein</fullName>
    </submittedName>
</protein>
<dbReference type="Gene3D" id="2.40.10.10">
    <property type="entry name" value="Trypsin-like serine proteases"/>
    <property type="match status" value="1"/>
</dbReference>
<dbReference type="GO" id="GO:0006508">
    <property type="term" value="P:proteolysis"/>
    <property type="evidence" value="ECO:0007669"/>
    <property type="project" value="InterPro"/>
</dbReference>
<dbReference type="InterPro" id="IPR009003">
    <property type="entry name" value="Peptidase_S1_PA"/>
</dbReference>
<dbReference type="InterPro" id="IPR001254">
    <property type="entry name" value="Trypsin_dom"/>
</dbReference>
<dbReference type="EMBL" id="CAEZTU010000027">
    <property type="protein sequence ID" value="CAB4578471.1"/>
    <property type="molecule type" value="Genomic_DNA"/>
</dbReference>
<dbReference type="PROSITE" id="PS00134">
    <property type="entry name" value="TRYPSIN_HIS"/>
    <property type="match status" value="1"/>
</dbReference>
<organism evidence="4">
    <name type="scientific">freshwater metagenome</name>
    <dbReference type="NCBI Taxonomy" id="449393"/>
    <lineage>
        <taxon>unclassified sequences</taxon>
        <taxon>metagenomes</taxon>
        <taxon>ecological metagenomes</taxon>
    </lineage>
</organism>
<dbReference type="InterPro" id="IPR050430">
    <property type="entry name" value="Peptidase_S1"/>
</dbReference>
<gene>
    <name evidence="4" type="ORF">UFOPK1740_00728</name>
</gene>
<dbReference type="PANTHER" id="PTHR24276:SF91">
    <property type="entry name" value="AT26814P-RELATED"/>
    <property type="match status" value="1"/>
</dbReference>
<reference evidence="4" key="1">
    <citation type="submission" date="2020-05" db="EMBL/GenBank/DDBJ databases">
        <authorList>
            <person name="Chiriac C."/>
            <person name="Salcher M."/>
            <person name="Ghai R."/>
            <person name="Kavagutti S V."/>
        </authorList>
    </citation>
    <scope>NUCLEOTIDE SEQUENCE</scope>
</reference>
<dbReference type="InterPro" id="IPR043504">
    <property type="entry name" value="Peptidase_S1_PA_chymotrypsin"/>
</dbReference>
<dbReference type="PRINTS" id="PR00722">
    <property type="entry name" value="CHYMOTRYPSIN"/>
</dbReference>
<dbReference type="PROSITE" id="PS50240">
    <property type="entry name" value="TRYPSIN_DOM"/>
    <property type="match status" value="1"/>
</dbReference>
<dbReference type="SMART" id="SM00020">
    <property type="entry name" value="Tryp_SPc"/>
    <property type="match status" value="1"/>
</dbReference>
<evidence type="ECO:0000256" key="2">
    <source>
        <dbReference type="ARBA" id="ARBA00023157"/>
    </source>
</evidence>
<name>A0A6J6EPC1_9ZZZZ</name>
<feature type="domain" description="Peptidase S1" evidence="3">
    <location>
        <begin position="26"/>
        <end position="259"/>
    </location>
</feature>